<evidence type="ECO:0000256" key="8">
    <source>
        <dbReference type="ARBA" id="ARBA00022723"/>
    </source>
</evidence>
<feature type="compositionally biased region" description="Polar residues" evidence="19">
    <location>
        <begin position="836"/>
        <end position="859"/>
    </location>
</feature>
<feature type="compositionally biased region" description="Basic residues" evidence="19">
    <location>
        <begin position="860"/>
        <end position="876"/>
    </location>
</feature>
<feature type="compositionally biased region" description="Basic and acidic residues" evidence="19">
    <location>
        <begin position="1204"/>
        <end position="1303"/>
    </location>
</feature>
<dbReference type="EnsemblMetazoa" id="XM_031921797">
    <property type="protein sequence ID" value="XP_031777657"/>
    <property type="gene ID" value="LOC100123305"/>
</dbReference>
<evidence type="ECO:0000256" key="3">
    <source>
        <dbReference type="ARBA" id="ARBA00022454"/>
    </source>
</evidence>
<dbReference type="InterPro" id="IPR011011">
    <property type="entry name" value="Znf_FYVE_PHD"/>
</dbReference>
<feature type="compositionally biased region" description="Low complexity" evidence="19">
    <location>
        <begin position="985"/>
        <end position="1007"/>
    </location>
</feature>
<dbReference type="Pfam" id="PF20826">
    <property type="entry name" value="PHD_5"/>
    <property type="match status" value="1"/>
</dbReference>
<dbReference type="InterPro" id="IPR001214">
    <property type="entry name" value="SET_dom"/>
</dbReference>
<keyword evidence="13" id="KW-0805">Transcription regulation</keyword>
<keyword evidence="11" id="KW-0862">Zinc</keyword>
<dbReference type="Gene3D" id="2.30.30.490">
    <property type="match status" value="1"/>
</dbReference>
<keyword evidence="14 18" id="KW-0103">Bromodomain</keyword>
<dbReference type="PROSITE" id="PS01359">
    <property type="entry name" value="ZF_PHD_1"/>
    <property type="match status" value="1"/>
</dbReference>
<dbReference type="GO" id="GO:0008270">
    <property type="term" value="F:zinc ion binding"/>
    <property type="evidence" value="ECO:0007669"/>
    <property type="project" value="UniProtKB-KW"/>
</dbReference>
<dbReference type="Pfam" id="PF00439">
    <property type="entry name" value="Bromodomain"/>
    <property type="match status" value="1"/>
</dbReference>
<dbReference type="InterPro" id="IPR001487">
    <property type="entry name" value="Bromodomain"/>
</dbReference>
<feature type="compositionally biased region" description="Low complexity" evidence="19">
    <location>
        <begin position="746"/>
        <end position="756"/>
    </location>
</feature>
<dbReference type="InterPro" id="IPR036427">
    <property type="entry name" value="Bromodomain-like_sf"/>
</dbReference>
<feature type="region of interest" description="Disordered" evidence="19">
    <location>
        <begin position="1203"/>
        <end position="1334"/>
    </location>
</feature>
<feature type="region of interest" description="Disordered" evidence="19">
    <location>
        <begin position="662"/>
        <end position="789"/>
    </location>
</feature>
<dbReference type="GO" id="GO:0003682">
    <property type="term" value="F:chromatin binding"/>
    <property type="evidence" value="ECO:0007669"/>
    <property type="project" value="InterPro"/>
</dbReference>
<dbReference type="RefSeq" id="XP_031777660.1">
    <property type="nucleotide sequence ID" value="XM_031921800.1"/>
</dbReference>
<evidence type="ECO:0000259" key="22">
    <source>
        <dbReference type="PROSITE" id="PS50868"/>
    </source>
</evidence>
<keyword evidence="10" id="KW-0863">Zinc-finger</keyword>
<dbReference type="GeneID" id="100123305"/>
<feature type="region of interest" description="Disordered" evidence="19">
    <location>
        <begin position="953"/>
        <end position="1155"/>
    </location>
</feature>
<evidence type="ECO:0000256" key="2">
    <source>
        <dbReference type="ARBA" id="ARBA00004286"/>
    </source>
</evidence>
<feature type="region of interest" description="Disordered" evidence="19">
    <location>
        <begin position="1665"/>
        <end position="1684"/>
    </location>
</feature>
<feature type="domain" description="AWS" evidence="24">
    <location>
        <begin position="1753"/>
        <end position="1799"/>
    </location>
</feature>
<feature type="compositionally biased region" description="Pro residues" evidence="19">
    <location>
        <begin position="266"/>
        <end position="275"/>
    </location>
</feature>
<evidence type="ECO:0008006" key="27">
    <source>
        <dbReference type="Google" id="ProtNLM"/>
    </source>
</evidence>
<evidence type="ECO:0000256" key="19">
    <source>
        <dbReference type="SAM" id="MobiDB-lite"/>
    </source>
</evidence>
<evidence type="ECO:0000256" key="7">
    <source>
        <dbReference type="ARBA" id="ARBA00022691"/>
    </source>
</evidence>
<dbReference type="InterPro" id="IPR006560">
    <property type="entry name" value="AWS_dom"/>
</dbReference>
<dbReference type="SUPFAM" id="SSF57903">
    <property type="entry name" value="FYVE/PHD zinc finger"/>
    <property type="match status" value="1"/>
</dbReference>
<evidence type="ECO:0000256" key="11">
    <source>
        <dbReference type="ARBA" id="ARBA00022833"/>
    </source>
</evidence>
<dbReference type="RefSeq" id="XP_031777659.1">
    <property type="nucleotide sequence ID" value="XM_031921799.2"/>
</dbReference>
<evidence type="ECO:0000313" key="26">
    <source>
        <dbReference type="Proteomes" id="UP000002358"/>
    </source>
</evidence>
<dbReference type="GO" id="GO:0006355">
    <property type="term" value="P:regulation of DNA-templated transcription"/>
    <property type="evidence" value="ECO:0007669"/>
    <property type="project" value="TreeGrafter"/>
</dbReference>
<dbReference type="RefSeq" id="XP_032458152.1">
    <property type="nucleotide sequence ID" value="XM_032602261.1"/>
</dbReference>
<keyword evidence="15" id="KW-0010">Activator</keyword>
<dbReference type="PRINTS" id="PR00503">
    <property type="entry name" value="BROMODOMAIN"/>
</dbReference>
<feature type="compositionally biased region" description="Low complexity" evidence="19">
    <location>
        <begin position="1082"/>
        <end position="1091"/>
    </location>
</feature>
<keyword evidence="8" id="KW-0479">Metal-binding</keyword>
<dbReference type="EnsemblMetazoa" id="XM_032602259">
    <property type="protein sequence ID" value="XP_032458150"/>
    <property type="gene ID" value="LOC100123305"/>
</dbReference>
<feature type="compositionally biased region" description="Pro residues" evidence="19">
    <location>
        <begin position="589"/>
        <end position="601"/>
    </location>
</feature>
<feature type="compositionally biased region" description="Polar residues" evidence="19">
    <location>
        <begin position="399"/>
        <end position="415"/>
    </location>
</feature>
<feature type="region of interest" description="Disordered" evidence="19">
    <location>
        <begin position="1437"/>
        <end position="1469"/>
    </location>
</feature>
<feature type="compositionally biased region" description="Acidic residues" evidence="19">
    <location>
        <begin position="602"/>
        <end position="613"/>
    </location>
</feature>
<feature type="domain" description="SET" evidence="21">
    <location>
        <begin position="1802"/>
        <end position="1918"/>
    </location>
</feature>
<evidence type="ECO:0000256" key="18">
    <source>
        <dbReference type="PROSITE-ProRule" id="PRU00035"/>
    </source>
</evidence>
<evidence type="ECO:0000259" key="24">
    <source>
        <dbReference type="PROSITE" id="PS51215"/>
    </source>
</evidence>
<dbReference type="KEGG" id="nvi:100123305"/>
<dbReference type="InterPro" id="IPR046341">
    <property type="entry name" value="SET_dom_sf"/>
</dbReference>
<feature type="compositionally biased region" description="Low complexity" evidence="19">
    <location>
        <begin position="252"/>
        <end position="265"/>
    </location>
</feature>
<feature type="compositionally biased region" description="Acidic residues" evidence="19">
    <location>
        <begin position="86"/>
        <end position="99"/>
    </location>
</feature>
<evidence type="ECO:0000256" key="4">
    <source>
        <dbReference type="ARBA" id="ARBA00022553"/>
    </source>
</evidence>
<dbReference type="EnsemblMetazoa" id="XM_031921798">
    <property type="protein sequence ID" value="XP_031777658"/>
    <property type="gene ID" value="LOC100123305"/>
</dbReference>
<feature type="region of interest" description="Disordered" evidence="19">
    <location>
        <begin position="220"/>
        <end position="285"/>
    </location>
</feature>
<dbReference type="PANTHER" id="PTHR46147:SF3">
    <property type="entry name" value="HISTONE-LYSINE N-METHYLTRANSFERASE ASH1"/>
    <property type="match status" value="1"/>
</dbReference>
<accession>A0A7M7PZM1</accession>
<reference evidence="25" key="1">
    <citation type="submission" date="2021-01" db="UniProtKB">
        <authorList>
            <consortium name="EnsemblMetazoa"/>
        </authorList>
    </citation>
    <scope>IDENTIFICATION</scope>
</reference>
<evidence type="ECO:0000256" key="1">
    <source>
        <dbReference type="ARBA" id="ARBA00004123"/>
    </source>
</evidence>
<sequence length="2628" mass="292502">MSGDSSWNAVIHHPSELELQSWDWDGNDGEPERELPSTVDMGAIKDGGNWNPVTGVTTINSEDDSDSEEDSSGGSDGSCSYSDSNSDTDNDSSDGDSDSNSDCTSDHSEQTFSIRETNFEQGGLKLKISMKVPRKEDLEKLRLDKARRLLPRRNKNILVKVSDCSTDDSDDSLNQTVAPYSPIQQTLLQQQALQQAKQKLQQQQQQKELQLKQQQLKQQQQQNQLNSTALKPTPPQPVSLTQSHQSPHYSTQPQQQHQPLLQQQPPQRPQQPPPLRQQQPHQQQPVIATAPASQPLQEINQEDLAAILPDQEHEDTPFDGFEDSESGRLVSKAIERMSLGADSDSSENVNERNPVPVYSSSLLQQFVEKTAQLSEPRCKRRNVKQPVERKAREPAEYVCTSSNVSPDSGIQSVDNSPLHLVSSVSPPPAATAAATANAVQSPVQAGAAGTSAASASTSSSNSKVSSTSAAKASSTTSSFSTVSTTVTTTTSVSAATAAALAAKSKPVVNVDRVLNPPKRKPGRPAKVTSSSTQPRGPGRPAKPKPQETIVPASKKEAAQPSEKPTVITKDSPCLKRAKVVVSQCSRPPVKQPPPPPRPPQPQEDDDDLESDETLDQRLKNRKSGLRKSIDSATTKQSTQVHQPEDAKVCLTRKKCLSKPAQAFVAGKRAKETKSEQSQSSEEQLPGKRMRREKSTRKDASSSTPKLTSTERSDENTGKLDSKKSSKENRLDLTSLSKRQLPARKTQQQQVQQQQQQTLPTSRRVLKENKANKKATTTNNNNNNNDTSDILETNGVSVQAIISLPVINPMKSSDSTADSGGGEKKLSMGRGYRQPKRASQPSRAGSDSNGAASESQSKQQPLHHHHHHHHKHRRRVAPPKTPIRVDPAVGQELERLIDEFSKLCTLGKPGTTGGALGGSGTNGVNNAAAAVAALAAGAQMGELLLPHQIFRVKKPGKKRKGAEISLTEEQNAGKVLKRRVKKEKTGSSSGSCSSGSNSSNASVTESSNPNEQRLPLKKRHYHVSGVNSSSQEQPADGEDGEVEEGDEDDIDEEDDDDVEEDENEVEHEEEEERDQSHVEESTETPIETPTVPASTPPKNEAEKKESVPPVSESKKKVKDALESTAVDKTETETSESNADKSQNQLDSQPRRKKKIVKDLRVTVTKLPVENNHIIDKIEKLEKMCAGDKTSKSSAEKMLNKVAKVLSEKIDKPETRSSDHNLRPERTAKNKQSKEDKETSANKPTKKDLEAIKAGKKETETNKTIKKDIEANNRTVKKDVEANKSTKKDTDAGIKVTKKESESNKPHKKVSPDNAKLSKKDVDINKITKKDPETSKKDLDNKLSIIKNSEVVLHKTIKHEAITTSVTSSTSSSLAAMMIKKKIRRRKAINRTGFPTLKKKKKKSITTAILMKEELQKAAVNKVEKKPILVKTSSAEVKKPKVEAKETKEKKKSEVPVTKSEVPPVKEAANKDENLESKKLGDEKILCDNDHASLEDNTQTCSGQLRVRKDLVIECDGTKPCDKLCPVKYEKIQDSRMYDENATLEESLERYNQSQKVAVLSEENVRKLECANSHVSVKLEAHACLNNNNHRHRIRGSASPCPLTVKNLKRLRNDYDTESDALPSSDIASDDHDKQAGGSTRCRRKQPRWKKRYLQAGLFSDYFKEDEPRKASSSDSGASKNKMVYDPNEHPHGLLPPPYHCGKFLRQREIPFQLPYDLWWLHTHSRLPGRDLVPSWNYRKIRSNVYYDVKPTMHYEAQACECKPDAGCGDDCINRMVFSECSPQLCPCGERCKNQKIQKHDWAPGLQRFMTESKGWGVRTHEPIRTGEFILEYVGEVVSEREFKTRMATRYANDTHHYCLHLDGGLVIDGHRMGGDGRFVNHSCEPNCEMQKWSVHGLPRMALFALRDITAGEELTYDYNFALFNPSEGQECRCGSEGCRGVIGGKSQRVARPALLSNQSSGGNSINNNGNVPTSVIPTIERRSVGRPRKNARKTNSIGSAAPGHAGQQSGQSSLPASSSRKGGLCKRRIGPDGNPLPMPQIKPLSHQQRCFVLEHRCFLVRNIEKLRRGKLPVSQPNAQNKGVVKVGGTVGSGMQTAKEKGVGDVKANAEVFFTHLTALTNTGSRTVRTRRLAQAQDDPEVNKTAKLAKVLKDLYSIITNAKDENDALLCTPFMTLPPKRKLPEYYEKVQEPIDLTTIDQNIDNGQYKTAEQFDQDVIKMFDNNVRFFGRTSDIGISAARLRKLYLGSKADFVIPITEATGLPPSQAFLPPRGSTAGEEDVIRCICGLHRDEGLMIQCERCLVWQHCDCVKADTSAESYLCERCQPRVVDYEIPLEGEEEEEGKKFYVTLMRGELQLRTGDTVYVLRDTPEKHTYKTIQKFDYEQMDIFRIERLWKNDSGERFVYGHHYLRPHETYHEPTRKFYENEVVCAPLYEAVPCELVAGRCWVLDPHTFCKGRPVNSSPEHIYVCEFRVDRQARLFTKVAKSRHQVCTKPYAFESFPQRIKHYRTYFPHSLDGIQSGGKGTKDNKKKNGAEIEHSGNKTESRNNSKVNNKEQQPHKPRGRRRLVENAPITTDIDFDQREERKKRLNSILLNLLDRMPNKSEPLDVSNLLERNRRNRKRPGILNP</sequence>
<feature type="compositionally biased region" description="Acidic residues" evidence="19">
    <location>
        <begin position="1034"/>
        <end position="1072"/>
    </location>
</feature>
<dbReference type="InterPro" id="IPR001025">
    <property type="entry name" value="BAH_dom"/>
</dbReference>
<dbReference type="Proteomes" id="UP000002358">
    <property type="component" value="Chromosome 1"/>
</dbReference>
<dbReference type="InParanoid" id="A0A7M7PZM1"/>
<feature type="compositionally biased region" description="Basic and acidic residues" evidence="19">
    <location>
        <begin position="708"/>
        <end position="730"/>
    </location>
</feature>
<organism evidence="25 26">
    <name type="scientific">Nasonia vitripennis</name>
    <name type="common">Parasitic wasp</name>
    <dbReference type="NCBI Taxonomy" id="7425"/>
    <lineage>
        <taxon>Eukaryota</taxon>
        <taxon>Metazoa</taxon>
        <taxon>Ecdysozoa</taxon>
        <taxon>Arthropoda</taxon>
        <taxon>Hexapoda</taxon>
        <taxon>Insecta</taxon>
        <taxon>Pterygota</taxon>
        <taxon>Neoptera</taxon>
        <taxon>Endopterygota</taxon>
        <taxon>Hymenoptera</taxon>
        <taxon>Apocrita</taxon>
        <taxon>Proctotrupomorpha</taxon>
        <taxon>Chalcidoidea</taxon>
        <taxon>Pteromalidae</taxon>
        <taxon>Pteromalinae</taxon>
        <taxon>Nasonia</taxon>
    </lineage>
</organism>
<dbReference type="RefSeq" id="XP_032458151.1">
    <property type="nucleotide sequence ID" value="XM_032602260.1"/>
</dbReference>
<dbReference type="PROSITE" id="PS51215">
    <property type="entry name" value="AWS"/>
    <property type="match status" value="1"/>
</dbReference>
<feature type="compositionally biased region" description="Basic and acidic residues" evidence="19">
    <location>
        <begin position="1098"/>
        <end position="1130"/>
    </location>
</feature>
<evidence type="ECO:0000256" key="9">
    <source>
        <dbReference type="ARBA" id="ARBA00022737"/>
    </source>
</evidence>
<dbReference type="Pfam" id="PF17907">
    <property type="entry name" value="AWS"/>
    <property type="match status" value="1"/>
</dbReference>
<dbReference type="PROSITE" id="PS50868">
    <property type="entry name" value="POST_SET"/>
    <property type="match status" value="1"/>
</dbReference>
<feature type="compositionally biased region" description="Low complexity" evidence="19">
    <location>
        <begin position="1955"/>
        <end position="1969"/>
    </location>
</feature>
<feature type="region of interest" description="Disordered" evidence="19">
    <location>
        <begin position="1"/>
        <end position="119"/>
    </location>
</feature>
<feature type="region of interest" description="Disordered" evidence="19">
    <location>
        <begin position="2602"/>
        <end position="2628"/>
    </location>
</feature>
<evidence type="ECO:0000256" key="16">
    <source>
        <dbReference type="ARBA" id="ARBA00023163"/>
    </source>
</evidence>
<evidence type="ECO:0000256" key="12">
    <source>
        <dbReference type="ARBA" id="ARBA00022853"/>
    </source>
</evidence>
<dbReference type="EnsemblMetazoa" id="XM_031921800">
    <property type="protein sequence ID" value="XP_031777660"/>
    <property type="gene ID" value="LOC100123305"/>
</dbReference>
<feature type="compositionally biased region" description="Low complexity" evidence="19">
    <location>
        <begin position="2004"/>
        <end position="2018"/>
    </location>
</feature>
<dbReference type="EnsemblMetazoa" id="XM_031921799">
    <property type="protein sequence ID" value="XP_031777659"/>
    <property type="gene ID" value="LOC100123305"/>
</dbReference>
<feature type="region of interest" description="Disordered" evidence="19">
    <location>
        <begin position="373"/>
        <end position="485"/>
    </location>
</feature>
<dbReference type="SMR" id="A0A7M7PZM1"/>
<dbReference type="GO" id="GO:0042800">
    <property type="term" value="F:histone H3K4 methyltransferase activity"/>
    <property type="evidence" value="ECO:0007669"/>
    <property type="project" value="TreeGrafter"/>
</dbReference>
<keyword evidence="12" id="KW-0156">Chromatin regulator</keyword>
<dbReference type="EnsemblMetazoa" id="XM_032602261">
    <property type="protein sequence ID" value="XP_032458152"/>
    <property type="gene ID" value="LOC100123305"/>
</dbReference>
<feature type="compositionally biased region" description="Low complexity" evidence="19">
    <location>
        <begin position="773"/>
        <end position="784"/>
    </location>
</feature>
<comment type="subcellular location">
    <subcellularLocation>
        <location evidence="2">Chromosome</location>
    </subcellularLocation>
    <subcellularLocation>
        <location evidence="1">Nucleus</location>
    </subcellularLocation>
</comment>
<feature type="compositionally biased region" description="Polar residues" evidence="19">
    <location>
        <begin position="110"/>
        <end position="119"/>
    </location>
</feature>
<dbReference type="InterPro" id="IPR003616">
    <property type="entry name" value="Post-SET_dom"/>
</dbReference>
<evidence type="ECO:0000259" key="23">
    <source>
        <dbReference type="PROSITE" id="PS51038"/>
    </source>
</evidence>
<dbReference type="SUPFAM" id="SSF82199">
    <property type="entry name" value="SET domain"/>
    <property type="match status" value="1"/>
</dbReference>
<feature type="domain" description="Bromo" evidence="20">
    <location>
        <begin position="2164"/>
        <end position="2234"/>
    </location>
</feature>
<dbReference type="Gene3D" id="2.170.270.10">
    <property type="entry name" value="SET domain"/>
    <property type="match status" value="1"/>
</dbReference>
<keyword evidence="9" id="KW-0677">Repeat</keyword>
<dbReference type="Pfam" id="PF01426">
    <property type="entry name" value="BAH"/>
    <property type="match status" value="1"/>
</dbReference>
<dbReference type="SMART" id="SM00508">
    <property type="entry name" value="PostSET"/>
    <property type="match status" value="1"/>
</dbReference>
<dbReference type="RefSeq" id="XP_032458150.1">
    <property type="nucleotide sequence ID" value="XM_032602259.1"/>
</dbReference>
<evidence type="ECO:0000256" key="15">
    <source>
        <dbReference type="ARBA" id="ARBA00023159"/>
    </source>
</evidence>
<dbReference type="PROSITE" id="PS50280">
    <property type="entry name" value="SET"/>
    <property type="match status" value="1"/>
</dbReference>
<feature type="compositionally biased region" description="Low complexity" evidence="19">
    <location>
        <begin position="276"/>
        <end position="285"/>
    </location>
</feature>
<dbReference type="CDD" id="cd05525">
    <property type="entry name" value="Bromo_ASH1"/>
    <property type="match status" value="1"/>
</dbReference>
<keyword evidence="17" id="KW-0539">Nucleus</keyword>
<name>A0A7M7PZM1_NASVI</name>
<feature type="compositionally biased region" description="Basic residues" evidence="19">
    <location>
        <begin position="2617"/>
        <end position="2628"/>
    </location>
</feature>
<dbReference type="EnsemblMetazoa" id="XM_032602260">
    <property type="protein sequence ID" value="XP_032458151"/>
    <property type="gene ID" value="LOC100123305"/>
</dbReference>
<dbReference type="PANTHER" id="PTHR46147">
    <property type="entry name" value="HISTONE-LYSINE N-METHYLTRANSFERASE ASH1"/>
    <property type="match status" value="1"/>
</dbReference>
<evidence type="ECO:0000256" key="14">
    <source>
        <dbReference type="ARBA" id="ARBA00023117"/>
    </source>
</evidence>
<evidence type="ECO:0000256" key="5">
    <source>
        <dbReference type="ARBA" id="ARBA00022603"/>
    </source>
</evidence>
<dbReference type="GO" id="GO:0005654">
    <property type="term" value="C:nucleoplasm"/>
    <property type="evidence" value="ECO:0007669"/>
    <property type="project" value="TreeGrafter"/>
</dbReference>
<dbReference type="Pfam" id="PF00856">
    <property type="entry name" value="SET"/>
    <property type="match status" value="1"/>
</dbReference>
<feature type="compositionally biased region" description="Acidic residues" evidence="19">
    <location>
        <begin position="61"/>
        <end position="71"/>
    </location>
</feature>
<feature type="compositionally biased region" description="Low complexity" evidence="19">
    <location>
        <begin position="430"/>
        <end position="485"/>
    </location>
</feature>
<dbReference type="InterPro" id="IPR001965">
    <property type="entry name" value="Znf_PHD"/>
</dbReference>
<feature type="compositionally biased region" description="Polar residues" evidence="19">
    <location>
        <begin position="238"/>
        <end position="251"/>
    </location>
</feature>
<dbReference type="GO" id="GO:0005694">
    <property type="term" value="C:chromosome"/>
    <property type="evidence" value="ECO:0007669"/>
    <property type="project" value="UniProtKB-SubCell"/>
</dbReference>
<keyword evidence="16" id="KW-0804">Transcription</keyword>
<feature type="domain" description="BAH" evidence="23">
    <location>
        <begin position="2354"/>
        <end position="2484"/>
    </location>
</feature>
<proteinExistence type="predicted"/>
<dbReference type="RefSeq" id="XP_031777657.1">
    <property type="nucleotide sequence ID" value="XM_031921797.2"/>
</dbReference>
<keyword evidence="4" id="KW-0597">Phosphoprotein</keyword>
<evidence type="ECO:0000313" key="25">
    <source>
        <dbReference type="EnsemblMetazoa" id="XP_031777659"/>
    </source>
</evidence>
<keyword evidence="6" id="KW-0808">Transferase</keyword>
<feature type="compositionally biased region" description="Basic and acidic residues" evidence="19">
    <location>
        <begin position="1437"/>
        <end position="1452"/>
    </location>
</feature>
<keyword evidence="7" id="KW-0949">S-adenosyl-L-methionine</keyword>
<dbReference type="InterPro" id="IPR043151">
    <property type="entry name" value="BAH_sf"/>
</dbReference>
<dbReference type="InterPro" id="IPR019786">
    <property type="entry name" value="Zinc_finger_PHD-type_CS"/>
</dbReference>
<feature type="compositionally biased region" description="Polar residues" evidence="19">
    <location>
        <begin position="630"/>
        <end position="641"/>
    </location>
</feature>
<dbReference type="OrthoDB" id="79252at2759"/>
<feature type="region of interest" description="Disordered" evidence="19">
    <location>
        <begin position="499"/>
        <end position="647"/>
    </location>
</feature>
<dbReference type="Gene3D" id="1.20.920.10">
    <property type="entry name" value="Bromodomain-like"/>
    <property type="match status" value="1"/>
</dbReference>
<dbReference type="SUPFAM" id="SSF47370">
    <property type="entry name" value="Bromodomain"/>
    <property type="match status" value="1"/>
</dbReference>
<protein>
    <recommendedName>
        <fullName evidence="27">Histone-lysine N-methyltransferase ash1</fullName>
    </recommendedName>
</protein>
<dbReference type="InterPro" id="IPR043319">
    <property type="entry name" value="PHD_ASH1L"/>
</dbReference>
<feature type="compositionally biased region" description="Basic and acidic residues" evidence="19">
    <location>
        <begin position="1314"/>
        <end position="1334"/>
    </location>
</feature>
<feature type="domain" description="Post-SET" evidence="22">
    <location>
        <begin position="1926"/>
        <end position="1942"/>
    </location>
</feature>
<evidence type="ECO:0000259" key="21">
    <source>
        <dbReference type="PROSITE" id="PS50280"/>
    </source>
</evidence>
<dbReference type="InterPro" id="IPR043320">
    <property type="entry name" value="Bromo_ASH1L"/>
</dbReference>
<keyword evidence="26" id="KW-1185">Reference proteome</keyword>
<evidence type="ECO:0000256" key="13">
    <source>
        <dbReference type="ARBA" id="ARBA00023015"/>
    </source>
</evidence>
<dbReference type="CDD" id="cd04717">
    <property type="entry name" value="BAH_polybromo"/>
    <property type="match status" value="1"/>
</dbReference>
<dbReference type="SMART" id="SM00249">
    <property type="entry name" value="PHD"/>
    <property type="match status" value="1"/>
</dbReference>
<feature type="region of interest" description="Disordered" evidence="19">
    <location>
        <begin position="1955"/>
        <end position="2039"/>
    </location>
</feature>
<dbReference type="FunFam" id="2.170.270.10:FF:000011">
    <property type="entry name" value="Histone-lysine N-methyltransferase"/>
    <property type="match status" value="1"/>
</dbReference>
<feature type="compositionally biased region" description="Basic and acidic residues" evidence="19">
    <location>
        <begin position="2524"/>
        <end position="2558"/>
    </location>
</feature>
<dbReference type="PROSITE" id="PS51038">
    <property type="entry name" value="BAH"/>
    <property type="match status" value="1"/>
</dbReference>
<dbReference type="SMART" id="SM00297">
    <property type="entry name" value="BROMO"/>
    <property type="match status" value="1"/>
</dbReference>
<feature type="region of interest" description="Disordered" evidence="19">
    <location>
        <begin position="1614"/>
        <end position="1646"/>
    </location>
</feature>
<dbReference type="CDD" id="cd19174">
    <property type="entry name" value="SET_ASH1L"/>
    <property type="match status" value="1"/>
</dbReference>
<feature type="region of interest" description="Disordered" evidence="19">
    <location>
        <begin position="2515"/>
        <end position="2573"/>
    </location>
</feature>
<evidence type="ECO:0000256" key="6">
    <source>
        <dbReference type="ARBA" id="ARBA00022679"/>
    </source>
</evidence>
<dbReference type="SMART" id="SM00317">
    <property type="entry name" value="SET"/>
    <property type="match status" value="1"/>
</dbReference>
<evidence type="ECO:0000256" key="17">
    <source>
        <dbReference type="ARBA" id="ARBA00023242"/>
    </source>
</evidence>
<dbReference type="CTD" id="40133"/>
<dbReference type="PROSITE" id="PS50014">
    <property type="entry name" value="BROMODOMAIN_2"/>
    <property type="match status" value="1"/>
</dbReference>
<keyword evidence="3" id="KW-0158">Chromosome</keyword>
<dbReference type="CDD" id="cd15548">
    <property type="entry name" value="PHD_ASH1L"/>
    <property type="match status" value="1"/>
</dbReference>
<dbReference type="GO" id="GO:0032259">
    <property type="term" value="P:methylation"/>
    <property type="evidence" value="ECO:0007669"/>
    <property type="project" value="UniProtKB-KW"/>
</dbReference>
<evidence type="ECO:0000259" key="20">
    <source>
        <dbReference type="PROSITE" id="PS50014"/>
    </source>
</evidence>
<evidence type="ECO:0000256" key="10">
    <source>
        <dbReference type="ARBA" id="ARBA00022771"/>
    </source>
</evidence>
<keyword evidence="5" id="KW-0489">Methyltransferase</keyword>
<feature type="compositionally biased region" description="Polar residues" evidence="19">
    <location>
        <begin position="1133"/>
        <end position="1146"/>
    </location>
</feature>
<dbReference type="SMART" id="SM00439">
    <property type="entry name" value="BAH"/>
    <property type="match status" value="1"/>
</dbReference>
<dbReference type="InterPro" id="IPR013083">
    <property type="entry name" value="Znf_RING/FYVE/PHD"/>
</dbReference>
<dbReference type="SMART" id="SM00570">
    <property type="entry name" value="AWS"/>
    <property type="match status" value="1"/>
</dbReference>
<dbReference type="RefSeq" id="XP_031777658.1">
    <property type="nucleotide sequence ID" value="XM_031921798.1"/>
</dbReference>
<dbReference type="FunFam" id="3.30.40.10:FF:000113">
    <property type="entry name" value="Histone-lysine N-methyltransferase"/>
    <property type="match status" value="1"/>
</dbReference>
<feature type="region of interest" description="Disordered" evidence="19">
    <location>
        <begin position="808"/>
        <end position="883"/>
    </location>
</feature>
<dbReference type="Gene3D" id="3.30.40.10">
    <property type="entry name" value="Zinc/RING finger domain, C3HC4 (zinc finger)"/>
    <property type="match status" value="1"/>
</dbReference>
<feature type="compositionally biased region" description="Basic and acidic residues" evidence="19">
    <location>
        <begin position="386"/>
        <end position="395"/>
    </location>
</feature>